<keyword evidence="2 9" id="KW-0813">Transport</keyword>
<feature type="transmembrane region" description="Helical" evidence="9">
    <location>
        <begin position="38"/>
        <end position="58"/>
    </location>
</feature>
<dbReference type="EC" id="7.-.-.-" evidence="9"/>
<protein>
    <recommendedName>
        <fullName evidence="9">Ion-translocating oxidoreductase complex subunit E</fullName>
        <ecNumber evidence="9">7.-.-.-</ecNumber>
    </recommendedName>
    <alternativeName>
        <fullName evidence="9">Rnf electron transport complex subunit E</fullName>
    </alternativeName>
</protein>
<evidence type="ECO:0000256" key="4">
    <source>
        <dbReference type="ARBA" id="ARBA00022692"/>
    </source>
</evidence>
<feature type="transmembrane region" description="Helical" evidence="9">
    <location>
        <begin position="208"/>
        <end position="228"/>
    </location>
</feature>
<dbReference type="InterPro" id="IPR003667">
    <property type="entry name" value="NqrDE/RnfAE"/>
</dbReference>
<accession>C5BTA2</accession>
<gene>
    <name evidence="9" type="primary">rnfE</name>
    <name evidence="10" type="ordered locus">TERTU_1529</name>
</gene>
<dbReference type="STRING" id="377629.TERTU_1529"/>
<evidence type="ECO:0000256" key="9">
    <source>
        <dbReference type="HAMAP-Rule" id="MF_00478"/>
    </source>
</evidence>
<evidence type="ECO:0000256" key="8">
    <source>
        <dbReference type="ARBA" id="ARBA00023136"/>
    </source>
</evidence>
<keyword evidence="3 9" id="KW-0997">Cell inner membrane</keyword>
<feature type="transmembrane region" description="Helical" evidence="9">
    <location>
        <begin position="151"/>
        <end position="174"/>
    </location>
</feature>
<dbReference type="Pfam" id="PF02508">
    <property type="entry name" value="Rnf-Nqr"/>
    <property type="match status" value="1"/>
</dbReference>
<comment type="subcellular location">
    <subcellularLocation>
        <location evidence="9">Cell inner membrane</location>
        <topology evidence="9">Multi-pass membrane protein</topology>
    </subcellularLocation>
    <subcellularLocation>
        <location evidence="1">Endomembrane system</location>
        <topology evidence="1">Multi-pass membrane protein</topology>
    </subcellularLocation>
</comment>
<evidence type="ECO:0000256" key="6">
    <source>
        <dbReference type="ARBA" id="ARBA00022982"/>
    </source>
</evidence>
<dbReference type="PANTHER" id="PTHR30586">
    <property type="entry name" value="ELECTRON TRANSPORT COMPLEX PROTEIN RNFE"/>
    <property type="match status" value="1"/>
</dbReference>
<evidence type="ECO:0000313" key="11">
    <source>
        <dbReference type="Proteomes" id="UP000009080"/>
    </source>
</evidence>
<organism evidence="10 11">
    <name type="scientific">Teredinibacter turnerae (strain ATCC 39867 / T7901)</name>
    <dbReference type="NCBI Taxonomy" id="377629"/>
    <lineage>
        <taxon>Bacteria</taxon>
        <taxon>Pseudomonadati</taxon>
        <taxon>Pseudomonadota</taxon>
        <taxon>Gammaproteobacteria</taxon>
        <taxon>Cellvibrionales</taxon>
        <taxon>Cellvibrionaceae</taxon>
        <taxon>Teredinibacter</taxon>
    </lineage>
</organism>
<dbReference type="Proteomes" id="UP000009080">
    <property type="component" value="Chromosome"/>
</dbReference>
<dbReference type="eggNOG" id="COG4660">
    <property type="taxonomic scope" value="Bacteria"/>
</dbReference>
<dbReference type="EMBL" id="CP001614">
    <property type="protein sequence ID" value="ACR14801.1"/>
    <property type="molecule type" value="Genomic_DNA"/>
</dbReference>
<dbReference type="OrthoDB" id="9782945at2"/>
<keyword evidence="11" id="KW-1185">Reference proteome</keyword>
<feature type="transmembrane region" description="Helical" evidence="9">
    <location>
        <begin position="64"/>
        <end position="85"/>
    </location>
</feature>
<keyword evidence="8 9" id="KW-0472">Membrane</keyword>
<keyword evidence="9" id="KW-1003">Cell membrane</keyword>
<dbReference type="NCBIfam" id="NF009070">
    <property type="entry name" value="PRK12405.1"/>
    <property type="match status" value="1"/>
</dbReference>
<dbReference type="GO" id="GO:0022900">
    <property type="term" value="P:electron transport chain"/>
    <property type="evidence" value="ECO:0007669"/>
    <property type="project" value="UniProtKB-UniRule"/>
</dbReference>
<dbReference type="GO" id="GO:0012505">
    <property type="term" value="C:endomembrane system"/>
    <property type="evidence" value="ECO:0007669"/>
    <property type="project" value="UniProtKB-SubCell"/>
</dbReference>
<dbReference type="GO" id="GO:0005886">
    <property type="term" value="C:plasma membrane"/>
    <property type="evidence" value="ECO:0007669"/>
    <property type="project" value="UniProtKB-SubCell"/>
</dbReference>
<comment type="function">
    <text evidence="9">Part of a membrane-bound complex that couples electron transfer with translocation of ions across the membrane.</text>
</comment>
<dbReference type="PANTHER" id="PTHR30586:SF0">
    <property type="entry name" value="ION-TRANSLOCATING OXIDOREDUCTASE COMPLEX SUBUNIT E"/>
    <property type="match status" value="1"/>
</dbReference>
<evidence type="ECO:0000256" key="5">
    <source>
        <dbReference type="ARBA" id="ARBA00022967"/>
    </source>
</evidence>
<comment type="subunit">
    <text evidence="9">The complex is composed of six subunits: RnfA, RnfB, RnfC, RnfD, RnfE and RnfG.</text>
</comment>
<comment type="similarity">
    <text evidence="9">Belongs to the NqrDE/RnfAE family.</text>
</comment>
<dbReference type="KEGG" id="ttu:TERTU_1529"/>
<keyword evidence="7 9" id="KW-1133">Transmembrane helix</keyword>
<evidence type="ECO:0000256" key="7">
    <source>
        <dbReference type="ARBA" id="ARBA00022989"/>
    </source>
</evidence>
<dbReference type="HOGENOM" id="CLU_046659_1_0_6"/>
<keyword evidence="6 9" id="KW-0249">Electron transport</keyword>
<feature type="transmembrane region" description="Helical" evidence="9">
    <location>
        <begin position="97"/>
        <end position="117"/>
    </location>
</feature>
<dbReference type="AlphaFoldDB" id="C5BTA2"/>
<evidence type="ECO:0000256" key="1">
    <source>
        <dbReference type="ARBA" id="ARBA00004127"/>
    </source>
</evidence>
<dbReference type="NCBIfam" id="TIGR01948">
    <property type="entry name" value="rnfE"/>
    <property type="match status" value="1"/>
</dbReference>
<proteinExistence type="inferred from homology"/>
<reference evidence="10 11" key="1">
    <citation type="journal article" date="2009" name="PLoS ONE">
        <title>The complete genome of Teredinibacter turnerae T7901: an intracellular endosymbiont of marine wood-boring bivalves (shipworms).</title>
        <authorList>
            <person name="Yang J.C."/>
            <person name="Madupu R."/>
            <person name="Durkin A.S."/>
            <person name="Ekborg N.A."/>
            <person name="Pedamallu C.S."/>
            <person name="Hostetler J.B."/>
            <person name="Radune D."/>
            <person name="Toms B.S."/>
            <person name="Henrissat B."/>
            <person name="Coutinho P.M."/>
            <person name="Schwarz S."/>
            <person name="Field L."/>
            <person name="Trindade-Silva A.E."/>
            <person name="Soares C.A.G."/>
            <person name="Elshahawi S."/>
            <person name="Hanora A."/>
            <person name="Schmidt E.W."/>
            <person name="Haygood M.G."/>
            <person name="Posfai J."/>
            <person name="Benner J."/>
            <person name="Madinger C."/>
            <person name="Nove J."/>
            <person name="Anton B."/>
            <person name="Chaudhary K."/>
            <person name="Foster J."/>
            <person name="Holman A."/>
            <person name="Kumar S."/>
            <person name="Lessard P.A."/>
            <person name="Luyten Y.A."/>
            <person name="Slatko B."/>
            <person name="Wood N."/>
            <person name="Wu B."/>
            <person name="Teplitski M."/>
            <person name="Mougous J.D."/>
            <person name="Ward N."/>
            <person name="Eisen J.A."/>
            <person name="Badger J.H."/>
            <person name="Distel D.L."/>
        </authorList>
    </citation>
    <scope>NUCLEOTIDE SEQUENCE [LARGE SCALE GENOMIC DNA]</scope>
    <source>
        <strain evidence="11">ATCC 39867 / T7901</strain>
    </source>
</reference>
<name>C5BTA2_TERTT</name>
<evidence type="ECO:0000256" key="3">
    <source>
        <dbReference type="ARBA" id="ARBA00022519"/>
    </source>
</evidence>
<keyword evidence="5 9" id="KW-1278">Translocase</keyword>
<evidence type="ECO:0000313" key="10">
    <source>
        <dbReference type="EMBL" id="ACR14801.1"/>
    </source>
</evidence>
<evidence type="ECO:0000256" key="2">
    <source>
        <dbReference type="ARBA" id="ARBA00022448"/>
    </source>
</evidence>
<dbReference type="InterPro" id="IPR010968">
    <property type="entry name" value="RnfE"/>
</dbReference>
<dbReference type="HAMAP" id="MF_00478">
    <property type="entry name" value="RsxE_RnfE"/>
    <property type="match status" value="1"/>
</dbReference>
<sequence length="253" mass="26643">MNQELSEQSPDSHDDCSSCASTNGEAVKRYRDYFSFGIWENNIALVQLLGLCPVMAVTTSATNGLGMGIATTAVLIISSVLVSALRHTIPAQVRNPVMIAIIAGTVTLVDLAMNAWMHELYKVLGLFIALIVTNCAILGRTEAFAMKQPPMAALADGVGMGLGFTWALVLLGGAREILGSGTLFAHASSLLGSHFEWLEITFVEVDSGVLLAILPPGGFIVLGIMIALKRVVDERIAAAGKSDEGGDLVAIQS</sequence>
<dbReference type="PIRSF" id="PIRSF006102">
    <property type="entry name" value="NQR_DE"/>
    <property type="match status" value="1"/>
</dbReference>
<dbReference type="RefSeq" id="WP_015820915.1">
    <property type="nucleotide sequence ID" value="NC_012997.1"/>
</dbReference>
<keyword evidence="4 9" id="KW-0812">Transmembrane</keyword>
<feature type="transmembrane region" description="Helical" evidence="9">
    <location>
        <begin position="123"/>
        <end position="139"/>
    </location>
</feature>